<feature type="transmembrane region" description="Helical" evidence="9">
    <location>
        <begin position="123"/>
        <end position="141"/>
    </location>
</feature>
<evidence type="ECO:0000259" key="10">
    <source>
        <dbReference type="Pfam" id="PF07568"/>
    </source>
</evidence>
<dbReference type="InterPro" id="IPR011495">
    <property type="entry name" value="Sig_transdc_His_kin_sub2_dim/P"/>
</dbReference>
<evidence type="ECO:0000256" key="5">
    <source>
        <dbReference type="ARBA" id="ARBA00022741"/>
    </source>
</evidence>
<evidence type="ECO:0000256" key="6">
    <source>
        <dbReference type="ARBA" id="ARBA00022777"/>
    </source>
</evidence>
<feature type="transmembrane region" description="Helical" evidence="9">
    <location>
        <begin position="47"/>
        <end position="66"/>
    </location>
</feature>
<comment type="caution">
    <text evidence="11">The sequence shown here is derived from an EMBL/GenBank/DDBJ whole genome shotgun (WGS) entry which is preliminary data.</text>
</comment>
<dbReference type="Pfam" id="PF07568">
    <property type="entry name" value="HisKA_2"/>
    <property type="match status" value="1"/>
</dbReference>
<dbReference type="EMBL" id="JBBVGT010000002">
    <property type="protein sequence ID" value="MFB5944709.1"/>
    <property type="molecule type" value="Genomic_DNA"/>
</dbReference>
<keyword evidence="7" id="KW-0067">ATP-binding</keyword>
<keyword evidence="5" id="KW-0547">Nucleotide-binding</keyword>
<sequence length="403" mass="46742">MTLSEKISGQAPHFGLRHRIFNLSIFFAAFICLLNLLSRLVYSQHHFQIVLIIVMFVVLSTTYYFSRIKRWHTEVVSLISAICIVSILGVSFFYNSGTDGKIIALLLLSTMVYFMTTKGALTYIVSTLHLGCIITVLTIQYYHPEWVVNYPNAKERLIDNFFSVLFIIIIMYFVLEVVRKEFERERENIRTQNRFLQEKNQLIQDLLKELNHRVKNNLQVISSLLSLQAYRSQAPEAISALQEGKNRLVSMSLLHKKLYQDNFFNQISISEYIQDLVDHSLAHPNVKFDIHSQIEDIMLNADQAVPLGLMLHEIFSGLIKPLYNTTDTDRRIEIQSEVNFKKLSLNITFYKLRLSSQQPDGSIKKTLSSELIDILIKQLDGNLHIIESEEPKTEINIQFKINY</sequence>
<keyword evidence="6 11" id="KW-0418">Kinase</keyword>
<feature type="coiled-coil region" evidence="8">
    <location>
        <begin position="179"/>
        <end position="213"/>
    </location>
</feature>
<feature type="transmembrane region" description="Helical" evidence="9">
    <location>
        <begin position="20"/>
        <end position="41"/>
    </location>
</feature>
<dbReference type="RefSeq" id="WP_375556271.1">
    <property type="nucleotide sequence ID" value="NZ_JBBVGT010000002.1"/>
</dbReference>
<evidence type="ECO:0000256" key="3">
    <source>
        <dbReference type="ARBA" id="ARBA00022553"/>
    </source>
</evidence>
<feature type="transmembrane region" description="Helical" evidence="9">
    <location>
        <begin position="161"/>
        <end position="178"/>
    </location>
</feature>
<keyword evidence="8" id="KW-0175">Coiled coil</keyword>
<gene>
    <name evidence="11" type="ORF">WKR92_02565</name>
</gene>
<evidence type="ECO:0000256" key="1">
    <source>
        <dbReference type="ARBA" id="ARBA00000085"/>
    </source>
</evidence>
<evidence type="ECO:0000256" key="7">
    <source>
        <dbReference type="ARBA" id="ARBA00022840"/>
    </source>
</evidence>
<evidence type="ECO:0000256" key="2">
    <source>
        <dbReference type="ARBA" id="ARBA00012438"/>
    </source>
</evidence>
<protein>
    <recommendedName>
        <fullName evidence="2">histidine kinase</fullName>
        <ecNumber evidence="2">2.7.13.3</ecNumber>
    </recommendedName>
</protein>
<dbReference type="Proteomes" id="UP001580928">
    <property type="component" value="Unassembled WGS sequence"/>
</dbReference>
<evidence type="ECO:0000256" key="9">
    <source>
        <dbReference type="SAM" id="Phobius"/>
    </source>
</evidence>
<dbReference type="GO" id="GO:0016301">
    <property type="term" value="F:kinase activity"/>
    <property type="evidence" value="ECO:0007669"/>
    <property type="project" value="UniProtKB-KW"/>
</dbReference>
<comment type="catalytic activity">
    <reaction evidence="1">
        <text>ATP + protein L-histidine = ADP + protein N-phospho-L-histidine.</text>
        <dbReference type="EC" id="2.7.13.3"/>
    </reaction>
</comment>
<dbReference type="Gene3D" id="3.30.450.20">
    <property type="entry name" value="PAS domain"/>
    <property type="match status" value="1"/>
</dbReference>
<keyword evidence="9" id="KW-0472">Membrane</keyword>
<proteinExistence type="predicted"/>
<dbReference type="PANTHER" id="PTHR41523">
    <property type="entry name" value="TWO-COMPONENT SYSTEM SENSOR PROTEIN"/>
    <property type="match status" value="1"/>
</dbReference>
<accession>A0ABV5CAZ2</accession>
<evidence type="ECO:0000256" key="8">
    <source>
        <dbReference type="SAM" id="Coils"/>
    </source>
</evidence>
<keyword evidence="4" id="KW-0808">Transferase</keyword>
<organism evidence="11 12">
    <name type="scientific">Albibacterium profundi</name>
    <dbReference type="NCBI Taxonomy" id="3134906"/>
    <lineage>
        <taxon>Bacteria</taxon>
        <taxon>Pseudomonadati</taxon>
        <taxon>Bacteroidota</taxon>
        <taxon>Sphingobacteriia</taxon>
        <taxon>Sphingobacteriales</taxon>
        <taxon>Sphingobacteriaceae</taxon>
        <taxon>Albibacterium</taxon>
    </lineage>
</organism>
<keyword evidence="9" id="KW-1133">Transmembrane helix</keyword>
<name>A0ABV5CAZ2_9SPHI</name>
<dbReference type="PANTHER" id="PTHR41523:SF8">
    <property type="entry name" value="ETHYLENE RESPONSE SENSOR PROTEIN"/>
    <property type="match status" value="1"/>
</dbReference>
<evidence type="ECO:0000256" key="4">
    <source>
        <dbReference type="ARBA" id="ARBA00022679"/>
    </source>
</evidence>
<feature type="domain" description="Signal transduction histidine kinase subgroup 2 dimerisation and phosphoacceptor" evidence="10">
    <location>
        <begin position="209"/>
        <end position="279"/>
    </location>
</feature>
<reference evidence="11 12" key="1">
    <citation type="submission" date="2024-04" db="EMBL/GenBank/DDBJ databases">
        <title>Albibacterium profundi sp. nov., isolated from sediment of the Challenger Deep of Mariana Trench.</title>
        <authorList>
            <person name="Wang Y."/>
        </authorList>
    </citation>
    <scope>NUCLEOTIDE SEQUENCE [LARGE SCALE GENOMIC DNA]</scope>
    <source>
        <strain evidence="11 12">RHL897</strain>
    </source>
</reference>
<dbReference type="EC" id="2.7.13.3" evidence="2"/>
<keyword evidence="3" id="KW-0597">Phosphoprotein</keyword>
<keyword evidence="12" id="KW-1185">Reference proteome</keyword>
<keyword evidence="9" id="KW-0812">Transmembrane</keyword>
<evidence type="ECO:0000313" key="12">
    <source>
        <dbReference type="Proteomes" id="UP001580928"/>
    </source>
</evidence>
<evidence type="ECO:0000313" key="11">
    <source>
        <dbReference type="EMBL" id="MFB5944709.1"/>
    </source>
</evidence>
<feature type="transmembrane region" description="Helical" evidence="9">
    <location>
        <begin position="75"/>
        <end position="94"/>
    </location>
</feature>